<evidence type="ECO:0000256" key="5">
    <source>
        <dbReference type="ARBA" id="ARBA00022825"/>
    </source>
</evidence>
<dbReference type="InterPro" id="IPR023828">
    <property type="entry name" value="Peptidase_S8_Ser-AS"/>
</dbReference>
<dbReference type="InterPro" id="IPR036852">
    <property type="entry name" value="Peptidase_S8/S53_dom_sf"/>
</dbReference>
<evidence type="ECO:0000313" key="10">
    <source>
        <dbReference type="EMBL" id="GGL03702.1"/>
    </source>
</evidence>
<dbReference type="InterPro" id="IPR015366">
    <property type="entry name" value="S53_propep"/>
</dbReference>
<dbReference type="PANTHER" id="PTHR14218">
    <property type="entry name" value="PROTEASE S8 TRIPEPTIDYL PEPTIDASE I CLN2"/>
    <property type="match status" value="1"/>
</dbReference>
<dbReference type="GO" id="GO:0008240">
    <property type="term" value="F:tripeptidyl-peptidase activity"/>
    <property type="evidence" value="ECO:0007669"/>
    <property type="project" value="TreeGrafter"/>
</dbReference>
<gene>
    <name evidence="10" type="ORF">GCM10009769_22390</name>
</gene>
<dbReference type="EMBL" id="BMOI01000009">
    <property type="protein sequence ID" value="GGL03702.1"/>
    <property type="molecule type" value="Genomic_DNA"/>
</dbReference>
<dbReference type="RefSeq" id="WP_229728008.1">
    <property type="nucleotide sequence ID" value="NZ_BMOI01000009.1"/>
</dbReference>
<organism evidence="10 11">
    <name type="scientific">Curtobacterium luteum</name>
    <dbReference type="NCBI Taxonomy" id="33881"/>
    <lineage>
        <taxon>Bacteria</taxon>
        <taxon>Bacillati</taxon>
        <taxon>Actinomycetota</taxon>
        <taxon>Actinomycetes</taxon>
        <taxon>Micrococcales</taxon>
        <taxon>Microbacteriaceae</taxon>
        <taxon>Curtobacterium</taxon>
    </lineage>
</organism>
<feature type="compositionally biased region" description="Low complexity" evidence="8">
    <location>
        <begin position="1"/>
        <end position="10"/>
    </location>
</feature>
<dbReference type="PROSITE" id="PS51695">
    <property type="entry name" value="SEDOLISIN"/>
    <property type="match status" value="1"/>
</dbReference>
<dbReference type="SMART" id="SM00944">
    <property type="entry name" value="Pro-kuma_activ"/>
    <property type="match status" value="1"/>
</dbReference>
<dbReference type="InterPro" id="IPR050819">
    <property type="entry name" value="Tripeptidyl-peptidase_I"/>
</dbReference>
<dbReference type="PROSITE" id="PS51257">
    <property type="entry name" value="PROKAR_LIPOPROTEIN"/>
    <property type="match status" value="1"/>
</dbReference>
<dbReference type="PANTHER" id="PTHR14218:SF15">
    <property type="entry name" value="TRIPEPTIDYL-PEPTIDASE 1"/>
    <property type="match status" value="1"/>
</dbReference>
<protein>
    <submittedName>
        <fullName evidence="10">Serine protease</fullName>
    </submittedName>
</protein>
<dbReference type="Pfam" id="PF09286">
    <property type="entry name" value="Pro-kuma_activ"/>
    <property type="match status" value="1"/>
</dbReference>
<dbReference type="InterPro" id="IPR030400">
    <property type="entry name" value="Sedolisin_dom"/>
</dbReference>
<keyword evidence="2 10" id="KW-0645">Protease</keyword>
<evidence type="ECO:0000259" key="9">
    <source>
        <dbReference type="PROSITE" id="PS51695"/>
    </source>
</evidence>
<keyword evidence="5" id="KW-0720">Serine protease</keyword>
<dbReference type="CDD" id="cd11377">
    <property type="entry name" value="Pro-peptidase_S53"/>
    <property type="match status" value="1"/>
</dbReference>
<keyword evidence="3" id="KW-0479">Metal-binding</keyword>
<dbReference type="GO" id="GO:0004252">
    <property type="term" value="F:serine-type endopeptidase activity"/>
    <property type="evidence" value="ECO:0007669"/>
    <property type="project" value="InterPro"/>
</dbReference>
<accession>A0A8H9L125</accession>
<dbReference type="GO" id="GO:0046872">
    <property type="term" value="F:metal ion binding"/>
    <property type="evidence" value="ECO:0007669"/>
    <property type="project" value="UniProtKB-KW"/>
</dbReference>
<evidence type="ECO:0000313" key="11">
    <source>
        <dbReference type="Proteomes" id="UP000648535"/>
    </source>
</evidence>
<name>A0A8H9L125_9MICO</name>
<keyword evidence="6" id="KW-0106">Calcium</keyword>
<feature type="domain" description="Peptidase S53" evidence="9">
    <location>
        <begin position="265"/>
        <end position="673"/>
    </location>
</feature>
<reference evidence="10" key="2">
    <citation type="submission" date="2020-09" db="EMBL/GenBank/DDBJ databases">
        <authorList>
            <person name="Sun Q."/>
            <person name="Ohkuma M."/>
        </authorList>
    </citation>
    <scope>NUCLEOTIDE SEQUENCE</scope>
    <source>
        <strain evidence="10">JCM 1480</strain>
    </source>
</reference>
<reference evidence="10" key="1">
    <citation type="journal article" date="2014" name="Int. J. Syst. Evol. Microbiol.">
        <title>Complete genome sequence of Corynebacterium casei LMG S-19264T (=DSM 44701T), isolated from a smear-ripened cheese.</title>
        <authorList>
            <consortium name="US DOE Joint Genome Institute (JGI-PGF)"/>
            <person name="Walter F."/>
            <person name="Albersmeier A."/>
            <person name="Kalinowski J."/>
            <person name="Ruckert C."/>
        </authorList>
    </citation>
    <scope>NUCLEOTIDE SEQUENCE</scope>
    <source>
        <strain evidence="10">JCM 1480</strain>
    </source>
</reference>
<keyword evidence="4" id="KW-0378">Hydrolase</keyword>
<proteinExistence type="predicted"/>
<evidence type="ECO:0000256" key="1">
    <source>
        <dbReference type="ARBA" id="ARBA00001913"/>
    </source>
</evidence>
<evidence type="ECO:0000256" key="3">
    <source>
        <dbReference type="ARBA" id="ARBA00022723"/>
    </source>
</evidence>
<dbReference type="PROSITE" id="PS00138">
    <property type="entry name" value="SUBTILASE_SER"/>
    <property type="match status" value="1"/>
</dbReference>
<dbReference type="SUPFAM" id="SSF52743">
    <property type="entry name" value="Subtilisin-like"/>
    <property type="match status" value="1"/>
</dbReference>
<dbReference type="CDD" id="cd04056">
    <property type="entry name" value="Peptidases_S53"/>
    <property type="match status" value="1"/>
</dbReference>
<dbReference type="SUPFAM" id="SSF54897">
    <property type="entry name" value="Protease propeptides/inhibitors"/>
    <property type="match status" value="1"/>
</dbReference>
<dbReference type="InterPro" id="IPR000209">
    <property type="entry name" value="Peptidase_S8/S53_dom"/>
</dbReference>
<evidence type="ECO:0000256" key="6">
    <source>
        <dbReference type="ARBA" id="ARBA00022837"/>
    </source>
</evidence>
<evidence type="ECO:0000256" key="8">
    <source>
        <dbReference type="SAM" id="MobiDB-lite"/>
    </source>
</evidence>
<dbReference type="Proteomes" id="UP000648535">
    <property type="component" value="Unassembled WGS sequence"/>
</dbReference>
<comment type="caution">
    <text evidence="10">The sequence shown here is derived from an EMBL/GenBank/DDBJ whole genome shotgun (WGS) entry which is preliminary data.</text>
</comment>
<evidence type="ECO:0000256" key="4">
    <source>
        <dbReference type="ARBA" id="ARBA00022801"/>
    </source>
</evidence>
<keyword evidence="7" id="KW-0865">Zymogen</keyword>
<feature type="region of interest" description="Disordered" evidence="8">
    <location>
        <begin position="1"/>
        <end position="20"/>
    </location>
</feature>
<dbReference type="Pfam" id="PF00082">
    <property type="entry name" value="Peptidase_S8"/>
    <property type="match status" value="1"/>
</dbReference>
<dbReference type="Gene3D" id="3.40.50.200">
    <property type="entry name" value="Peptidase S8/S53 domain"/>
    <property type="match status" value="1"/>
</dbReference>
<dbReference type="AlphaFoldDB" id="A0A8H9L125"/>
<dbReference type="GO" id="GO:0006508">
    <property type="term" value="P:proteolysis"/>
    <property type="evidence" value="ECO:0007669"/>
    <property type="project" value="UniProtKB-KW"/>
</dbReference>
<comment type="cofactor">
    <cofactor evidence="1">
        <name>Ca(2+)</name>
        <dbReference type="ChEBI" id="CHEBI:29108"/>
    </cofactor>
</comment>
<evidence type="ECO:0000256" key="2">
    <source>
        <dbReference type="ARBA" id="ARBA00022670"/>
    </source>
</evidence>
<sequence>MQRRPPTSGRTEPRRTGTRTTRTALVALTTVACTIGAVALAAGPADAATRRTLPDSVPTWATSTNDTGTVDASTDVEGEVYLPLQDQHGAEALATAVSTPGNARYRKPLSPKAWIAEYAPTKADADAVTGYLRAQGLTITAVPASHEFVVFRGPASVVGSVLGTTLHSYRHAGHTLVAPASAPSLPSSIAGLVSGVSVDQGRLLTHPELVQQGETPATSTPAHTLRQQATGPTGIQAQCSAYDGQHTATVPAAYGKTTVDTFACGYVPKQIRSAYGVDTLHAHGIRGEGQTVAIIDAYASPTIVSDTNTYSAQNGEPGLTSATFAQRVPSPSQYTDQALCQQPSGWQGEETLDVQSVHAVAPAAKILYVGGTNCGGGLDVAMSKVLDKGLAHLVSNSYGDVGENVPLSSIRGQENLHIQAAGEGIGLYFSSGDNGDESAALGSAQPDFPASSPWVTAVGGTSLGIGANGRKTFETGWGDVLDQIVSSDRGDVYAAPLPGNLVGGGAGGGQSTLFDQPAYQKGVVPSSLANGKRVSPDLAALADPYTGFAIGISPITDDSSLATGDFVNETYGGTSLASPLTAALMAIVQQSTHTRLGFANPTLYATYRATPKAFNDVTSPASPIALAYTSATSGKDYLVTLDHDTSLTTAKGYDDVTGLGSVSFTGLAQVARR</sequence>
<evidence type="ECO:0000256" key="7">
    <source>
        <dbReference type="ARBA" id="ARBA00023145"/>
    </source>
</evidence>